<organism evidence="1 2">
    <name type="scientific">Streptomyces phage Manuel</name>
    <dbReference type="NCBI Taxonomy" id="2053812"/>
    <lineage>
        <taxon>Viruses</taxon>
        <taxon>Duplodnaviria</taxon>
        <taxon>Heunggongvirae</taxon>
        <taxon>Uroviricota</taxon>
        <taxon>Caudoviricetes</taxon>
        <taxon>Beephvirinae</taxon>
        <taxon>Manuelvirus</taxon>
        <taxon>Manuelvirus manuel</taxon>
    </lineage>
</organism>
<keyword evidence="2" id="KW-1185">Reference proteome</keyword>
<protein>
    <submittedName>
        <fullName evidence="1">Uncharacterized protein</fullName>
    </submittedName>
</protein>
<evidence type="ECO:0000313" key="1">
    <source>
        <dbReference type="EMBL" id="ATW69365.1"/>
    </source>
</evidence>
<sequence>MASTVPLKLGEVLVPIKGTTWDKNQWKELEIMSSATVKGVSQYWVKMTDQHGFTTMDTLNIGTLRSGWVRKDSFFKVGKTYKFEANKWTVSDLYRVIEVAHVDDPLTPNDDVIAFVIAKDSVSGRQYGTSLTRNDFSKMVLA</sequence>
<proteinExistence type="predicted"/>
<evidence type="ECO:0000313" key="2">
    <source>
        <dbReference type="Proteomes" id="UP000240735"/>
    </source>
</evidence>
<dbReference type="Proteomes" id="UP000240735">
    <property type="component" value="Segment"/>
</dbReference>
<dbReference type="EMBL" id="MG518519">
    <property type="protein sequence ID" value="ATW69365.1"/>
    <property type="molecule type" value="Genomic_DNA"/>
</dbReference>
<gene>
    <name evidence="1" type="ORF">SEA_MANUEL_71</name>
</gene>
<accession>A0A2H4PR13</accession>
<reference evidence="1 2" key="1">
    <citation type="submission" date="2017-11" db="EMBL/GenBank/DDBJ databases">
        <authorList>
            <person name="Laing C."/>
            <person name="Caston J.C."/>
            <person name="Del V.M."/>
            <person name="Young O.M."/>
            <person name="Nayek S."/>
            <person name="Hughes L.E."/>
            <person name="Garlena R.A."/>
            <person name="Russell D.A."/>
            <person name="Pope W.H."/>
            <person name="Jacobs-Sera D."/>
            <person name="Hendrix R.W."/>
            <person name="Hatfull G.F."/>
        </authorList>
    </citation>
    <scope>NUCLEOTIDE SEQUENCE [LARGE SCALE GENOMIC DNA]</scope>
</reference>
<name>A0A2H4PR13_9CAUD</name>